<dbReference type="RefSeq" id="WP_035417244.1">
    <property type="nucleotide sequence ID" value="NZ_JAFBCV010000001.1"/>
</dbReference>
<organism evidence="2 3">
    <name type="scientific">Shouchella xiaoxiensis</name>
    <dbReference type="NCBI Taxonomy" id="766895"/>
    <lineage>
        <taxon>Bacteria</taxon>
        <taxon>Bacillati</taxon>
        <taxon>Bacillota</taxon>
        <taxon>Bacilli</taxon>
        <taxon>Bacillales</taxon>
        <taxon>Bacillaceae</taxon>
        <taxon>Shouchella</taxon>
    </lineage>
</organism>
<protein>
    <recommendedName>
        <fullName evidence="1">DUF6440 domain-containing protein</fullName>
    </recommendedName>
</protein>
<dbReference type="Pfam" id="PF20037">
    <property type="entry name" value="DUF6440"/>
    <property type="match status" value="1"/>
</dbReference>
<evidence type="ECO:0000313" key="2">
    <source>
        <dbReference type="EMBL" id="MBM7836924.1"/>
    </source>
</evidence>
<reference evidence="2" key="1">
    <citation type="submission" date="2021-01" db="EMBL/GenBank/DDBJ databases">
        <title>Genomic Encyclopedia of Type Strains, Phase IV (KMG-IV): sequencing the most valuable type-strain genomes for metagenomic binning, comparative biology and taxonomic classification.</title>
        <authorList>
            <person name="Goeker M."/>
        </authorList>
    </citation>
    <scope>NUCLEOTIDE SEQUENCE</scope>
    <source>
        <strain evidence="2">DSM 21943</strain>
    </source>
</reference>
<dbReference type="Proteomes" id="UP001179280">
    <property type="component" value="Unassembled WGS sequence"/>
</dbReference>
<dbReference type="InterPro" id="IPR045515">
    <property type="entry name" value="DUF6440"/>
</dbReference>
<evidence type="ECO:0000259" key="1">
    <source>
        <dbReference type="Pfam" id="PF20037"/>
    </source>
</evidence>
<accession>A0ABS2SN29</accession>
<gene>
    <name evidence="2" type="ORF">JOC54_000155</name>
</gene>
<comment type="caution">
    <text evidence="2">The sequence shown here is derived from an EMBL/GenBank/DDBJ whole genome shotgun (WGS) entry which is preliminary data.</text>
</comment>
<evidence type="ECO:0000313" key="3">
    <source>
        <dbReference type="Proteomes" id="UP001179280"/>
    </source>
</evidence>
<sequence length="63" mass="6949">MFTKKNDNNRFLVKSTENVPTLGKFSVVVDQQTGVHYLQSWVGAGSSITPLLDDNGKVVIEKP</sequence>
<proteinExistence type="predicted"/>
<feature type="domain" description="DUF6440" evidence="1">
    <location>
        <begin position="10"/>
        <end position="60"/>
    </location>
</feature>
<keyword evidence="3" id="KW-1185">Reference proteome</keyword>
<dbReference type="EMBL" id="JAFBCV010000001">
    <property type="protein sequence ID" value="MBM7836924.1"/>
    <property type="molecule type" value="Genomic_DNA"/>
</dbReference>
<name>A0ABS2SN29_9BACI</name>